<evidence type="ECO:0000313" key="2">
    <source>
        <dbReference type="EMBL" id="RBP01918.1"/>
    </source>
</evidence>
<evidence type="ECO:0000313" key="3">
    <source>
        <dbReference type="Proteomes" id="UP000252254"/>
    </source>
</evidence>
<comment type="caution">
    <text evidence="2">The sequence shown here is derived from an EMBL/GenBank/DDBJ whole genome shotgun (WGS) entry which is preliminary data.</text>
</comment>
<dbReference type="InterPro" id="IPR016181">
    <property type="entry name" value="Acyl_CoA_acyltransferase"/>
</dbReference>
<dbReference type="PANTHER" id="PTHR43792">
    <property type="entry name" value="GNAT FAMILY, PUTATIVE (AFU_ORTHOLOGUE AFUA_3G00765)-RELATED-RELATED"/>
    <property type="match status" value="1"/>
</dbReference>
<dbReference type="Pfam" id="PF13302">
    <property type="entry name" value="Acetyltransf_3"/>
    <property type="match status" value="1"/>
</dbReference>
<dbReference type="Gene3D" id="3.40.630.30">
    <property type="match status" value="1"/>
</dbReference>
<gene>
    <name evidence="2" type="ORF">DES48_101666</name>
</gene>
<proteinExistence type="predicted"/>
<evidence type="ECO:0000259" key="1">
    <source>
        <dbReference type="PROSITE" id="PS51186"/>
    </source>
</evidence>
<dbReference type="OrthoDB" id="452315at2"/>
<accession>A0A366EHT7</accession>
<dbReference type="SUPFAM" id="SSF55729">
    <property type="entry name" value="Acyl-CoA N-acyltransferases (Nat)"/>
    <property type="match status" value="1"/>
</dbReference>
<reference evidence="2 3" key="1">
    <citation type="submission" date="2018-06" db="EMBL/GenBank/DDBJ databases">
        <title>Genomic Encyclopedia of Type Strains, Phase IV (KMG-IV): sequencing the most valuable type-strain genomes for metagenomic binning, comparative biology and taxonomic classification.</title>
        <authorList>
            <person name="Goeker M."/>
        </authorList>
    </citation>
    <scope>NUCLEOTIDE SEQUENCE [LARGE SCALE GENOMIC DNA]</scope>
    <source>
        <strain evidence="2 3">DSM 15140</strain>
    </source>
</reference>
<dbReference type="PANTHER" id="PTHR43792:SF1">
    <property type="entry name" value="N-ACETYLTRANSFERASE DOMAIN-CONTAINING PROTEIN"/>
    <property type="match status" value="1"/>
</dbReference>
<feature type="domain" description="N-acetyltransferase" evidence="1">
    <location>
        <begin position="8"/>
        <end position="164"/>
    </location>
</feature>
<keyword evidence="3" id="KW-1185">Reference proteome</keyword>
<dbReference type="EMBL" id="QNRI01000001">
    <property type="protein sequence ID" value="RBP01918.1"/>
    <property type="molecule type" value="Genomic_DNA"/>
</dbReference>
<dbReference type="Proteomes" id="UP000252254">
    <property type="component" value="Unassembled WGS sequence"/>
</dbReference>
<dbReference type="STRING" id="200904.GCA_900168775_01447"/>
<dbReference type="RefSeq" id="WP_113866785.1">
    <property type="nucleotide sequence ID" value="NZ_BAABQN010000001.1"/>
</dbReference>
<sequence length="164" mass="19360">MKLTGDQLKVTQLTEKHVRLLLRHRLDFFREFNIPYEKSWPSNAISIALPLYYDQLLKKEQSNLFGPCMIQLLLTNQIIGEFNLKQIDHCIEIGYHIFPRHRNNGYATEALKLVCKYIDQIKEIDLIRAYCYKNNKISLHILKKIGFQIKIIEDVITLERGKEA</sequence>
<keyword evidence="2" id="KW-0808">Transferase</keyword>
<name>A0A366EHT7_9BACI</name>
<dbReference type="AlphaFoldDB" id="A0A366EHT7"/>
<dbReference type="GO" id="GO:0016747">
    <property type="term" value="F:acyltransferase activity, transferring groups other than amino-acyl groups"/>
    <property type="evidence" value="ECO:0007669"/>
    <property type="project" value="InterPro"/>
</dbReference>
<protein>
    <submittedName>
        <fullName evidence="2">RimJ/RimL family protein N-acetyltransferase</fullName>
    </submittedName>
</protein>
<dbReference type="PROSITE" id="PS51186">
    <property type="entry name" value="GNAT"/>
    <property type="match status" value="1"/>
</dbReference>
<dbReference type="InterPro" id="IPR000182">
    <property type="entry name" value="GNAT_dom"/>
</dbReference>
<organism evidence="2 3">
    <name type="scientific">Paraliobacillus ryukyuensis</name>
    <dbReference type="NCBI Taxonomy" id="200904"/>
    <lineage>
        <taxon>Bacteria</taxon>
        <taxon>Bacillati</taxon>
        <taxon>Bacillota</taxon>
        <taxon>Bacilli</taxon>
        <taxon>Bacillales</taxon>
        <taxon>Bacillaceae</taxon>
        <taxon>Paraliobacillus</taxon>
    </lineage>
</organism>
<dbReference type="InterPro" id="IPR051531">
    <property type="entry name" value="N-acetyltransferase"/>
</dbReference>